<accession>A0A6L3X5B9</accession>
<dbReference type="AlphaFoldDB" id="A0A6L3X5B9"/>
<evidence type="ECO:0000313" key="1">
    <source>
        <dbReference type="EMBL" id="KAB2462950.1"/>
    </source>
</evidence>
<organism evidence="1 2">
    <name type="scientific">Enterobacter hormaechei</name>
    <dbReference type="NCBI Taxonomy" id="158836"/>
    <lineage>
        <taxon>Bacteria</taxon>
        <taxon>Pseudomonadati</taxon>
        <taxon>Pseudomonadota</taxon>
        <taxon>Gammaproteobacteria</taxon>
        <taxon>Enterobacterales</taxon>
        <taxon>Enterobacteriaceae</taxon>
        <taxon>Enterobacter</taxon>
        <taxon>Enterobacter cloacae complex</taxon>
    </lineage>
</organism>
<dbReference type="Proteomes" id="UP000476281">
    <property type="component" value="Unassembled WGS sequence"/>
</dbReference>
<evidence type="ECO:0000313" key="2">
    <source>
        <dbReference type="Proteomes" id="UP000476281"/>
    </source>
</evidence>
<name>A0A6L3X5B9_9ENTR</name>
<protein>
    <submittedName>
        <fullName evidence="1">Type IV pilus twitching motility protein PilT</fullName>
    </submittedName>
</protein>
<dbReference type="EMBL" id="WBSZ01001932">
    <property type="protein sequence ID" value="KAB2462950.1"/>
    <property type="molecule type" value="Genomic_DNA"/>
</dbReference>
<gene>
    <name evidence="1" type="ORF">F9C29_30235</name>
</gene>
<sequence>MDVEEIVALSVKHNVSDLHLCSDSPPRWRRSGRLEPAPFPPPDVEALLKAWLNDEQQGACLVNTS</sequence>
<proteinExistence type="predicted"/>
<feature type="non-terminal residue" evidence="1">
    <location>
        <position position="65"/>
    </location>
</feature>
<comment type="caution">
    <text evidence="1">The sequence shown here is derived from an EMBL/GenBank/DDBJ whole genome shotgun (WGS) entry which is preliminary data.</text>
</comment>
<reference evidence="1 2" key="1">
    <citation type="submission" date="2019-09" db="EMBL/GenBank/DDBJ databases">
        <title>Reversal of blaTEM antimicrobial resistance by CRISPR-Cas9 in clinical E. coli and other Enterobacteriaceae strains.</title>
        <authorList>
            <person name="Tagliaferri T."/>
            <person name="Guimaraes N."/>
            <person name="Pereira M."/>
            <person name="Felicori L."/>
            <person name="Horz H.-P."/>
            <person name="Santos S."/>
            <person name="Mendes T."/>
        </authorList>
    </citation>
    <scope>NUCLEOTIDE SEQUENCE [LARGE SCALE GENOMIC DNA]</scope>
    <source>
        <strain evidence="1 2">E2_blaTEM_MG</strain>
    </source>
</reference>
<dbReference type="Gene3D" id="3.30.450.90">
    <property type="match status" value="1"/>
</dbReference>